<gene>
    <name evidence="2" type="ORF">POPTR_008G056700</name>
</gene>
<feature type="region of interest" description="Disordered" evidence="1">
    <location>
        <begin position="46"/>
        <end position="67"/>
    </location>
</feature>
<proteinExistence type="predicted"/>
<feature type="region of interest" description="Disordered" evidence="1">
    <location>
        <begin position="1"/>
        <end position="22"/>
    </location>
</feature>
<accession>U5G4Z4</accession>
<organism evidence="2 3">
    <name type="scientific">Populus trichocarpa</name>
    <name type="common">Western balsam poplar</name>
    <name type="synonym">Populus balsamifera subsp. trichocarpa</name>
    <dbReference type="NCBI Taxonomy" id="3694"/>
    <lineage>
        <taxon>Eukaryota</taxon>
        <taxon>Viridiplantae</taxon>
        <taxon>Streptophyta</taxon>
        <taxon>Embryophyta</taxon>
        <taxon>Tracheophyta</taxon>
        <taxon>Spermatophyta</taxon>
        <taxon>Magnoliopsida</taxon>
        <taxon>eudicotyledons</taxon>
        <taxon>Gunneridae</taxon>
        <taxon>Pentapetalae</taxon>
        <taxon>rosids</taxon>
        <taxon>fabids</taxon>
        <taxon>Malpighiales</taxon>
        <taxon>Salicaceae</taxon>
        <taxon>Saliceae</taxon>
        <taxon>Populus</taxon>
    </lineage>
</organism>
<name>U5G4Z4_POPTR</name>
<evidence type="ECO:0000313" key="3">
    <source>
        <dbReference type="Proteomes" id="UP000006729"/>
    </source>
</evidence>
<evidence type="ECO:0000313" key="2">
    <source>
        <dbReference type="EMBL" id="PNT22951.1"/>
    </source>
</evidence>
<dbReference type="Proteomes" id="UP000006729">
    <property type="component" value="Chromosome 8"/>
</dbReference>
<reference evidence="2 3" key="1">
    <citation type="journal article" date="2006" name="Science">
        <title>The genome of black cottonwood, Populus trichocarpa (Torr. &amp; Gray).</title>
        <authorList>
            <person name="Tuskan G.A."/>
            <person name="Difazio S."/>
            <person name="Jansson S."/>
            <person name="Bohlmann J."/>
            <person name="Grigoriev I."/>
            <person name="Hellsten U."/>
            <person name="Putnam N."/>
            <person name="Ralph S."/>
            <person name="Rombauts S."/>
            <person name="Salamov A."/>
            <person name="Schein J."/>
            <person name="Sterck L."/>
            <person name="Aerts A."/>
            <person name="Bhalerao R.R."/>
            <person name="Bhalerao R.P."/>
            <person name="Blaudez D."/>
            <person name="Boerjan W."/>
            <person name="Brun A."/>
            <person name="Brunner A."/>
            <person name="Busov V."/>
            <person name="Campbell M."/>
            <person name="Carlson J."/>
            <person name="Chalot M."/>
            <person name="Chapman J."/>
            <person name="Chen G.L."/>
            <person name="Cooper D."/>
            <person name="Coutinho P.M."/>
            <person name="Couturier J."/>
            <person name="Covert S."/>
            <person name="Cronk Q."/>
            <person name="Cunningham R."/>
            <person name="Davis J."/>
            <person name="Degroeve S."/>
            <person name="Dejardin A."/>
            <person name="Depamphilis C."/>
            <person name="Detter J."/>
            <person name="Dirks B."/>
            <person name="Dubchak I."/>
            <person name="Duplessis S."/>
            <person name="Ehlting J."/>
            <person name="Ellis B."/>
            <person name="Gendler K."/>
            <person name="Goodstein D."/>
            <person name="Gribskov M."/>
            <person name="Grimwood J."/>
            <person name="Groover A."/>
            <person name="Gunter L."/>
            <person name="Hamberger B."/>
            <person name="Heinze B."/>
            <person name="Helariutta Y."/>
            <person name="Henrissat B."/>
            <person name="Holligan D."/>
            <person name="Holt R."/>
            <person name="Huang W."/>
            <person name="Islam-Faridi N."/>
            <person name="Jones S."/>
            <person name="Jones-Rhoades M."/>
            <person name="Jorgensen R."/>
            <person name="Joshi C."/>
            <person name="Kangasjarvi J."/>
            <person name="Karlsson J."/>
            <person name="Kelleher C."/>
            <person name="Kirkpatrick R."/>
            <person name="Kirst M."/>
            <person name="Kohler A."/>
            <person name="Kalluri U."/>
            <person name="Larimer F."/>
            <person name="Leebens-Mack J."/>
            <person name="Leple J.C."/>
            <person name="Locascio P."/>
            <person name="Lou Y."/>
            <person name="Lucas S."/>
            <person name="Martin F."/>
            <person name="Montanini B."/>
            <person name="Napoli C."/>
            <person name="Nelson D.R."/>
            <person name="Nelson C."/>
            <person name="Nieminen K."/>
            <person name="Nilsson O."/>
            <person name="Pereda V."/>
            <person name="Peter G."/>
            <person name="Philippe R."/>
            <person name="Pilate G."/>
            <person name="Poliakov A."/>
            <person name="Razumovskaya J."/>
            <person name="Richardson P."/>
            <person name="Rinaldi C."/>
            <person name="Ritland K."/>
            <person name="Rouze P."/>
            <person name="Ryaboy D."/>
            <person name="Schmutz J."/>
            <person name="Schrader J."/>
            <person name="Segerman B."/>
            <person name="Shin H."/>
            <person name="Siddiqui A."/>
            <person name="Sterky F."/>
            <person name="Terry A."/>
            <person name="Tsai C.J."/>
            <person name="Uberbacher E."/>
            <person name="Unneberg P."/>
            <person name="Vahala J."/>
            <person name="Wall K."/>
            <person name="Wessler S."/>
            <person name="Yang G."/>
            <person name="Yin T."/>
            <person name="Douglas C."/>
            <person name="Marra M."/>
            <person name="Sandberg G."/>
            <person name="Van de Peer Y."/>
            <person name="Rokhsar D."/>
        </authorList>
    </citation>
    <scope>NUCLEOTIDE SEQUENCE [LARGE SCALE GENOMIC DNA]</scope>
    <source>
        <strain evidence="3">cv. Nisqually</strain>
    </source>
</reference>
<evidence type="ECO:0000256" key="1">
    <source>
        <dbReference type="SAM" id="MobiDB-lite"/>
    </source>
</evidence>
<sequence length="67" mass="7787">MEKNDDDPLLQHQNHHNFKTTMISKTPILSKINVHLGRRIAARTIQQKHKKHGLQAMQETSHAQDHC</sequence>
<dbReference type="EMBL" id="CM009297">
    <property type="protein sequence ID" value="PNT22951.1"/>
    <property type="molecule type" value="Genomic_DNA"/>
</dbReference>
<protein>
    <submittedName>
        <fullName evidence="2">Uncharacterized protein</fullName>
    </submittedName>
</protein>
<dbReference type="HOGENOM" id="CLU_2817247_0_0_1"/>
<dbReference type="AlphaFoldDB" id="U5G4Z4"/>
<keyword evidence="3" id="KW-1185">Reference proteome</keyword>
<dbReference type="InParanoid" id="U5G4Z4"/>